<feature type="compositionally biased region" description="Pro residues" evidence="1">
    <location>
        <begin position="49"/>
        <end position="59"/>
    </location>
</feature>
<dbReference type="PANTHER" id="PTHR38731">
    <property type="entry name" value="LIPL45-RELATED LIPOPROTEIN-RELATED"/>
    <property type="match status" value="1"/>
</dbReference>
<keyword evidence="2" id="KW-1133">Transmembrane helix</keyword>
<feature type="domain" description="FecR protein" evidence="3">
    <location>
        <begin position="171"/>
        <end position="260"/>
    </location>
</feature>
<dbReference type="Gene3D" id="2.60.40.10">
    <property type="entry name" value="Immunoglobulins"/>
    <property type="match status" value="1"/>
</dbReference>
<dbReference type="EMBL" id="MGFJ01000020">
    <property type="protein sequence ID" value="OGM02520.1"/>
    <property type="molecule type" value="Genomic_DNA"/>
</dbReference>
<feature type="region of interest" description="Disordered" evidence="1">
    <location>
        <begin position="1"/>
        <end position="85"/>
    </location>
</feature>
<accession>A0A1F7WIA2</accession>
<organism evidence="4 5">
    <name type="scientific">Candidatus Woesebacteria bacterium GWA1_41_8</name>
    <dbReference type="NCBI Taxonomy" id="1802471"/>
    <lineage>
        <taxon>Bacteria</taxon>
        <taxon>Candidatus Woeseibacteriota</taxon>
    </lineage>
</organism>
<dbReference type="Pfam" id="PF04773">
    <property type="entry name" value="FecR"/>
    <property type="match status" value="1"/>
</dbReference>
<keyword evidence="2" id="KW-0812">Transmembrane</keyword>
<sequence length="447" mass="47825">MDPTAPLPGQGVSEPSVPQTPASSGLPPLPEAPVSPVSSFPVVSDPHVDMPPPPPPVSTPQPEAFTPPTVEVQSSEPQSAGDGENKKKVLVTGGVLVVLLVVIGGAIFFAPRISSRLAQKVQPEPEATSTPAPVVVASAKVSYLEGAAWSFSAHLKNPLYEGAEVFEGELVETGEDAKLVLEMDGGSILRLGPASRVTLTSLMAGDLKFSQEAGDVYVYVEKGTGRFTVAAGEVSVEALGTAFWVQKDEEVVVNVFESSVSVKEGEGEEIEVKENKSWNQGLLASVNLNKTAVSSDNFLLWALEEEIQRMEADIISQNTTPEDKKSKEAYIVALKEIAGDKKELLKQAFLKTTTGEVSEVTVAGQKTPEGAVSLSWTADGLAEEGYRIVWSTTPGKPYPGDKRTNEPLFGYEKILGPMKPGTSWYYRVCEWTGATCQAYSNELFFSF</sequence>
<gene>
    <name evidence="4" type="ORF">A2115_00875</name>
</gene>
<evidence type="ECO:0000259" key="3">
    <source>
        <dbReference type="Pfam" id="PF04773"/>
    </source>
</evidence>
<evidence type="ECO:0000313" key="5">
    <source>
        <dbReference type="Proteomes" id="UP000176198"/>
    </source>
</evidence>
<name>A0A1F7WIA2_9BACT</name>
<comment type="caution">
    <text evidence="4">The sequence shown here is derived from an EMBL/GenBank/DDBJ whole genome shotgun (WGS) entry which is preliminary data.</text>
</comment>
<evidence type="ECO:0000256" key="2">
    <source>
        <dbReference type="SAM" id="Phobius"/>
    </source>
</evidence>
<dbReference type="Gene3D" id="2.60.120.1440">
    <property type="match status" value="1"/>
</dbReference>
<feature type="compositionally biased region" description="Low complexity" evidence="1">
    <location>
        <begin position="34"/>
        <end position="45"/>
    </location>
</feature>
<dbReference type="PANTHER" id="PTHR38731:SF3">
    <property type="entry name" value="BLL6125 PROTEIN"/>
    <property type="match status" value="1"/>
</dbReference>
<evidence type="ECO:0000256" key="1">
    <source>
        <dbReference type="SAM" id="MobiDB-lite"/>
    </source>
</evidence>
<dbReference type="InterPro" id="IPR013783">
    <property type="entry name" value="Ig-like_fold"/>
</dbReference>
<feature type="transmembrane region" description="Helical" evidence="2">
    <location>
        <begin position="89"/>
        <end position="110"/>
    </location>
</feature>
<dbReference type="InterPro" id="IPR006860">
    <property type="entry name" value="FecR"/>
</dbReference>
<evidence type="ECO:0000313" key="4">
    <source>
        <dbReference type="EMBL" id="OGM02520.1"/>
    </source>
</evidence>
<protein>
    <recommendedName>
        <fullName evidence="3">FecR protein domain-containing protein</fullName>
    </recommendedName>
</protein>
<proteinExistence type="predicted"/>
<dbReference type="Proteomes" id="UP000176198">
    <property type="component" value="Unassembled WGS sequence"/>
</dbReference>
<keyword evidence="2" id="KW-0472">Membrane</keyword>
<reference evidence="4 5" key="1">
    <citation type="journal article" date="2016" name="Nat. Commun.">
        <title>Thousands of microbial genomes shed light on interconnected biogeochemical processes in an aquifer system.</title>
        <authorList>
            <person name="Anantharaman K."/>
            <person name="Brown C.T."/>
            <person name="Hug L.A."/>
            <person name="Sharon I."/>
            <person name="Castelle C.J."/>
            <person name="Probst A.J."/>
            <person name="Thomas B.C."/>
            <person name="Singh A."/>
            <person name="Wilkins M.J."/>
            <person name="Karaoz U."/>
            <person name="Brodie E.L."/>
            <person name="Williams K.H."/>
            <person name="Hubbard S.S."/>
            <person name="Banfield J.F."/>
        </authorList>
    </citation>
    <scope>NUCLEOTIDE SEQUENCE [LARGE SCALE GENOMIC DNA]</scope>
</reference>
<dbReference type="AlphaFoldDB" id="A0A1F7WIA2"/>